<evidence type="ECO:0000313" key="2">
    <source>
        <dbReference type="EMBL" id="KAH3737167.1"/>
    </source>
</evidence>
<proteinExistence type="predicted"/>
<dbReference type="AlphaFoldDB" id="A0A9D4HYA0"/>
<evidence type="ECO:0000256" key="1">
    <source>
        <dbReference type="SAM" id="MobiDB-lite"/>
    </source>
</evidence>
<organism evidence="2 3">
    <name type="scientific">Dreissena polymorpha</name>
    <name type="common">Zebra mussel</name>
    <name type="synonym">Mytilus polymorpha</name>
    <dbReference type="NCBI Taxonomy" id="45954"/>
    <lineage>
        <taxon>Eukaryota</taxon>
        <taxon>Metazoa</taxon>
        <taxon>Spiralia</taxon>
        <taxon>Lophotrochozoa</taxon>
        <taxon>Mollusca</taxon>
        <taxon>Bivalvia</taxon>
        <taxon>Autobranchia</taxon>
        <taxon>Heteroconchia</taxon>
        <taxon>Euheterodonta</taxon>
        <taxon>Imparidentia</taxon>
        <taxon>Neoheterodontei</taxon>
        <taxon>Myida</taxon>
        <taxon>Dreissenoidea</taxon>
        <taxon>Dreissenidae</taxon>
        <taxon>Dreissena</taxon>
    </lineage>
</organism>
<gene>
    <name evidence="2" type="ORF">DPMN_043746</name>
</gene>
<evidence type="ECO:0000313" key="3">
    <source>
        <dbReference type="Proteomes" id="UP000828390"/>
    </source>
</evidence>
<protein>
    <submittedName>
        <fullName evidence="2">Uncharacterized protein</fullName>
    </submittedName>
</protein>
<comment type="caution">
    <text evidence="2">The sequence shown here is derived from an EMBL/GenBank/DDBJ whole genome shotgun (WGS) entry which is preliminary data.</text>
</comment>
<keyword evidence="3" id="KW-1185">Reference proteome</keyword>
<reference evidence="2" key="2">
    <citation type="submission" date="2020-11" db="EMBL/GenBank/DDBJ databases">
        <authorList>
            <person name="McCartney M.A."/>
            <person name="Auch B."/>
            <person name="Kono T."/>
            <person name="Mallez S."/>
            <person name="Becker A."/>
            <person name="Gohl D.M."/>
            <person name="Silverstein K.A.T."/>
            <person name="Koren S."/>
            <person name="Bechman K.B."/>
            <person name="Herman A."/>
            <person name="Abrahante J.E."/>
            <person name="Garbe J."/>
        </authorList>
    </citation>
    <scope>NUCLEOTIDE SEQUENCE</scope>
    <source>
        <strain evidence="2">Duluth1</strain>
        <tissue evidence="2">Whole animal</tissue>
    </source>
</reference>
<dbReference type="Proteomes" id="UP000828390">
    <property type="component" value="Unassembled WGS sequence"/>
</dbReference>
<feature type="region of interest" description="Disordered" evidence="1">
    <location>
        <begin position="1"/>
        <end position="41"/>
    </location>
</feature>
<feature type="compositionally biased region" description="Polar residues" evidence="1">
    <location>
        <begin position="12"/>
        <end position="41"/>
    </location>
</feature>
<sequence>MTRHHTLPSGMPTVSASIKLPQTTSDDVQTSGNDYVTNSNLGTTCVTAKTDNTETFGQENAAKLNQQQ</sequence>
<accession>A0A9D4HYA0</accession>
<dbReference type="EMBL" id="JAIWYP010000011">
    <property type="protein sequence ID" value="KAH3737167.1"/>
    <property type="molecule type" value="Genomic_DNA"/>
</dbReference>
<name>A0A9D4HYA0_DREPO</name>
<reference evidence="2" key="1">
    <citation type="journal article" date="2019" name="bioRxiv">
        <title>The Genome of the Zebra Mussel, Dreissena polymorpha: A Resource for Invasive Species Research.</title>
        <authorList>
            <person name="McCartney M.A."/>
            <person name="Auch B."/>
            <person name="Kono T."/>
            <person name="Mallez S."/>
            <person name="Zhang Y."/>
            <person name="Obille A."/>
            <person name="Becker A."/>
            <person name="Abrahante J.E."/>
            <person name="Garbe J."/>
            <person name="Badalamenti J.P."/>
            <person name="Herman A."/>
            <person name="Mangelson H."/>
            <person name="Liachko I."/>
            <person name="Sullivan S."/>
            <person name="Sone E.D."/>
            <person name="Koren S."/>
            <person name="Silverstein K.A.T."/>
            <person name="Beckman K.B."/>
            <person name="Gohl D.M."/>
        </authorList>
    </citation>
    <scope>NUCLEOTIDE SEQUENCE</scope>
    <source>
        <strain evidence="2">Duluth1</strain>
        <tissue evidence="2">Whole animal</tissue>
    </source>
</reference>